<evidence type="ECO:0000256" key="3">
    <source>
        <dbReference type="ARBA" id="ARBA00022989"/>
    </source>
</evidence>
<dbReference type="PIRSF" id="PIRSF005799">
    <property type="entry name" value="UDP-gal_transpt"/>
    <property type="match status" value="1"/>
</dbReference>
<feature type="transmembrane region" description="Helical" evidence="5">
    <location>
        <begin position="213"/>
        <end position="234"/>
    </location>
</feature>
<feature type="transmembrane region" description="Helical" evidence="5">
    <location>
        <begin position="241"/>
        <end position="259"/>
    </location>
</feature>
<evidence type="ECO:0000313" key="7">
    <source>
        <dbReference type="Proteomes" id="UP000751190"/>
    </source>
</evidence>
<reference evidence="6" key="1">
    <citation type="submission" date="2021-05" db="EMBL/GenBank/DDBJ databases">
        <title>The genome of the haptophyte Pavlova lutheri (Diacronema luteri, Pavlovales) - a model for lipid biosynthesis in eukaryotic algae.</title>
        <authorList>
            <person name="Hulatt C.J."/>
            <person name="Posewitz M.C."/>
        </authorList>
    </citation>
    <scope>NUCLEOTIDE SEQUENCE</scope>
    <source>
        <strain evidence="6">NIVA-4/92</strain>
    </source>
</reference>
<keyword evidence="7" id="KW-1185">Reference proteome</keyword>
<dbReference type="SUPFAM" id="SSF103481">
    <property type="entry name" value="Multidrug resistance efflux transporter EmrE"/>
    <property type="match status" value="1"/>
</dbReference>
<keyword evidence="3 5" id="KW-1133">Transmembrane helix</keyword>
<dbReference type="AlphaFoldDB" id="A0A8J5XEH3"/>
<dbReference type="NCBIfam" id="TIGR00803">
    <property type="entry name" value="nst"/>
    <property type="match status" value="1"/>
</dbReference>
<dbReference type="OrthoDB" id="408493at2759"/>
<feature type="transmembrane region" description="Helical" evidence="5">
    <location>
        <begin position="181"/>
        <end position="201"/>
    </location>
</feature>
<dbReference type="Pfam" id="PF04142">
    <property type="entry name" value="Nuc_sug_transp"/>
    <property type="match status" value="1"/>
</dbReference>
<name>A0A8J5XEH3_DIALT</name>
<dbReference type="PANTHER" id="PTHR10231">
    <property type="entry name" value="NUCLEOTIDE-SUGAR TRANSMEMBRANE TRANSPORTER"/>
    <property type="match status" value="1"/>
</dbReference>
<comment type="subcellular location">
    <subcellularLocation>
        <location evidence="1">Membrane</location>
        <topology evidence="1">Multi-pass membrane protein</topology>
    </subcellularLocation>
</comment>
<dbReference type="GO" id="GO:0000139">
    <property type="term" value="C:Golgi membrane"/>
    <property type="evidence" value="ECO:0007669"/>
    <property type="project" value="InterPro"/>
</dbReference>
<keyword evidence="4 5" id="KW-0472">Membrane</keyword>
<evidence type="ECO:0000256" key="5">
    <source>
        <dbReference type="SAM" id="Phobius"/>
    </source>
</evidence>
<dbReference type="EMBL" id="JAGTXO010000018">
    <property type="protein sequence ID" value="KAG8463049.1"/>
    <property type="molecule type" value="Genomic_DNA"/>
</dbReference>
<protein>
    <submittedName>
        <fullName evidence="6">Uncharacterized protein</fullName>
    </submittedName>
</protein>
<comment type="caution">
    <text evidence="6">The sequence shown here is derived from an EMBL/GenBank/DDBJ whole genome shotgun (WGS) entry which is preliminary data.</text>
</comment>
<proteinExistence type="predicted"/>
<dbReference type="InterPro" id="IPR037185">
    <property type="entry name" value="EmrE-like"/>
</dbReference>
<feature type="transmembrane region" description="Helical" evidence="5">
    <location>
        <begin position="141"/>
        <end position="161"/>
    </location>
</feature>
<evidence type="ECO:0000313" key="6">
    <source>
        <dbReference type="EMBL" id="KAG8463049.1"/>
    </source>
</evidence>
<gene>
    <name evidence="6" type="ORF">KFE25_001822</name>
</gene>
<organism evidence="6 7">
    <name type="scientific">Diacronema lutheri</name>
    <name type="common">Unicellular marine alga</name>
    <name type="synonym">Monochrysis lutheri</name>
    <dbReference type="NCBI Taxonomy" id="2081491"/>
    <lineage>
        <taxon>Eukaryota</taxon>
        <taxon>Haptista</taxon>
        <taxon>Haptophyta</taxon>
        <taxon>Pavlovophyceae</taxon>
        <taxon>Pavlovales</taxon>
        <taxon>Pavlovaceae</taxon>
        <taxon>Diacronema</taxon>
    </lineage>
</organism>
<evidence type="ECO:0000256" key="1">
    <source>
        <dbReference type="ARBA" id="ARBA00004141"/>
    </source>
</evidence>
<dbReference type="OMA" id="ASASIHW"/>
<dbReference type="Proteomes" id="UP000751190">
    <property type="component" value="Unassembled WGS sequence"/>
</dbReference>
<sequence length="308" mass="32512">MTLQPILVTLSQDAQGHLEYSPISSTLLSELAKLSISLAMLAASGSGARASVSRELLEYAVPAFIYFVNNNLVFVILSHVDATNFQLLSQLKTVFTGLLFRAFLGRHLTAFQYLAILQLAAGTATSQLAPCSAVAGGARSSMLGVLLSIVSCVLSAFGGIYSEKLLKDRPADSIHWQNVQLYVWGIVFNVLAALLHSGRSALGERFFVGFRGWAWAVVLNNACNGLAISAILKYADNIARVYAHACAMLVTMMLSVVLFGTSPSAQLLIAITMVSASAVQYNLKSASTVGSPGGGAYAALPSSAAAER</sequence>
<accession>A0A8J5XEH3</accession>
<evidence type="ECO:0000256" key="2">
    <source>
        <dbReference type="ARBA" id="ARBA00022692"/>
    </source>
</evidence>
<evidence type="ECO:0000256" key="4">
    <source>
        <dbReference type="ARBA" id="ARBA00023136"/>
    </source>
</evidence>
<dbReference type="GO" id="GO:0015165">
    <property type="term" value="F:pyrimidine nucleotide-sugar transmembrane transporter activity"/>
    <property type="evidence" value="ECO:0007669"/>
    <property type="project" value="InterPro"/>
</dbReference>
<dbReference type="InterPro" id="IPR007271">
    <property type="entry name" value="Nuc_sug_transpt"/>
</dbReference>
<keyword evidence="2 5" id="KW-0812">Transmembrane</keyword>